<dbReference type="PRINTS" id="PR00679">
    <property type="entry name" value="PROHIBITIN"/>
</dbReference>
<evidence type="ECO:0000256" key="3">
    <source>
        <dbReference type="ARBA" id="ARBA00023136"/>
    </source>
</evidence>
<evidence type="ECO:0000313" key="5">
    <source>
        <dbReference type="EMBL" id="CAE0063527.1"/>
    </source>
</evidence>
<dbReference type="EMBL" id="HBHW01041087">
    <property type="protein sequence ID" value="CAE0063527.1"/>
    <property type="molecule type" value="Transcribed_RNA"/>
</dbReference>
<dbReference type="GO" id="GO:0007005">
    <property type="term" value="P:mitochondrion organization"/>
    <property type="evidence" value="ECO:0007669"/>
    <property type="project" value="TreeGrafter"/>
</dbReference>
<dbReference type="EMBL" id="HBHW01041089">
    <property type="protein sequence ID" value="CAE0063529.1"/>
    <property type="molecule type" value="Transcribed_RNA"/>
</dbReference>
<dbReference type="PANTHER" id="PTHR23222:SF1">
    <property type="entry name" value="PROHIBITIN-2"/>
    <property type="match status" value="1"/>
</dbReference>
<dbReference type="GO" id="GO:0005743">
    <property type="term" value="C:mitochondrial inner membrane"/>
    <property type="evidence" value="ECO:0007669"/>
    <property type="project" value="UniProtKB-SubCell"/>
</dbReference>
<dbReference type="EMBL" id="HBHW01041092">
    <property type="protein sequence ID" value="CAE0063532.1"/>
    <property type="molecule type" value="Transcribed_RNA"/>
</dbReference>
<protein>
    <recommendedName>
        <fullName evidence="4">Prohibitin</fullName>
    </recommendedName>
</protein>
<sequence>MDFNILLDDVSITHLAFGKEYTAAVEAKQVAQQEAERARFLVEKALQDKKSIIIRAQGEAKSAEMIGEAMRNNPGFIQLRRIEAAREIAGTLSGSSNRMFLDASSLQLNLGEVKGDETHAGTNNS</sequence>
<evidence type="ECO:0000313" key="7">
    <source>
        <dbReference type="EMBL" id="CAE0063532.1"/>
    </source>
</evidence>
<organism evidence="7">
    <name type="scientific">Rhodosorus marinus</name>
    <dbReference type="NCBI Taxonomy" id="101924"/>
    <lineage>
        <taxon>Eukaryota</taxon>
        <taxon>Rhodophyta</taxon>
        <taxon>Stylonematophyceae</taxon>
        <taxon>Stylonematales</taxon>
        <taxon>Stylonemataceae</taxon>
        <taxon>Rhodosorus</taxon>
    </lineage>
</organism>
<evidence type="ECO:0000256" key="2">
    <source>
        <dbReference type="ARBA" id="ARBA00009658"/>
    </source>
</evidence>
<keyword evidence="3" id="KW-0472">Membrane</keyword>
<evidence type="ECO:0000256" key="1">
    <source>
        <dbReference type="ARBA" id="ARBA00004370"/>
    </source>
</evidence>
<dbReference type="InterPro" id="IPR000163">
    <property type="entry name" value="Prohibitin"/>
</dbReference>
<gene>
    <name evidence="5" type="ORF">RMAR00112_LOCUS31599</name>
    <name evidence="6" type="ORF">RMAR00112_LOCUS31601</name>
    <name evidence="7" type="ORF">RMAR00112_LOCUS31604</name>
    <name evidence="8" type="ORF">RMAR00112_LOCUS31605</name>
</gene>
<dbReference type="AlphaFoldDB" id="A0A7S3A7X8"/>
<evidence type="ECO:0000313" key="8">
    <source>
        <dbReference type="EMBL" id="CAE0063533.1"/>
    </source>
</evidence>
<reference evidence="7" key="1">
    <citation type="submission" date="2021-01" db="EMBL/GenBank/DDBJ databases">
        <authorList>
            <person name="Corre E."/>
            <person name="Pelletier E."/>
            <person name="Niang G."/>
            <person name="Scheremetjew M."/>
            <person name="Finn R."/>
            <person name="Kale V."/>
            <person name="Holt S."/>
            <person name="Cochrane G."/>
            <person name="Meng A."/>
            <person name="Brown T."/>
            <person name="Cohen L."/>
        </authorList>
    </citation>
    <scope>NUCLEOTIDE SEQUENCE</scope>
    <source>
        <strain evidence="7">CCMP 769</strain>
    </source>
</reference>
<dbReference type="PANTHER" id="PTHR23222">
    <property type="entry name" value="PROHIBITIN"/>
    <property type="match status" value="1"/>
</dbReference>
<accession>A0A7S3A7X8</accession>
<comment type="subcellular location">
    <subcellularLocation>
        <location evidence="1">Membrane</location>
    </subcellularLocation>
    <subcellularLocation>
        <location evidence="4">Mitochondrion inner membrane</location>
    </subcellularLocation>
</comment>
<proteinExistence type="inferred from homology"/>
<evidence type="ECO:0000256" key="4">
    <source>
        <dbReference type="RuleBase" id="RU366048"/>
    </source>
</evidence>
<evidence type="ECO:0000313" key="6">
    <source>
        <dbReference type="EMBL" id="CAE0063529.1"/>
    </source>
</evidence>
<dbReference type="EMBL" id="HBHW01041093">
    <property type="protein sequence ID" value="CAE0063533.1"/>
    <property type="molecule type" value="Transcribed_RNA"/>
</dbReference>
<keyword evidence="4" id="KW-0496">Mitochondrion</keyword>
<keyword evidence="4" id="KW-0999">Mitochondrion inner membrane</keyword>
<name>A0A7S3A7X8_9RHOD</name>
<comment type="similarity">
    <text evidence="2 4">Belongs to the prohibitin family.</text>
</comment>